<reference evidence="2 3" key="1">
    <citation type="submission" date="2018-11" db="EMBL/GenBank/DDBJ databases">
        <authorList>
            <consortium name="Pathogen Informatics"/>
        </authorList>
    </citation>
    <scope>NUCLEOTIDE SEQUENCE [LARGE SCALE GENOMIC DNA]</scope>
</reference>
<dbReference type="PROSITE" id="PS50222">
    <property type="entry name" value="EF_HAND_2"/>
    <property type="match status" value="1"/>
</dbReference>
<evidence type="ECO:0000313" key="2">
    <source>
        <dbReference type="EMBL" id="VDN28842.1"/>
    </source>
</evidence>
<dbReference type="InterPro" id="IPR002048">
    <property type="entry name" value="EF_hand_dom"/>
</dbReference>
<name>A0A3P7QA99_CYLGO</name>
<evidence type="ECO:0000313" key="3">
    <source>
        <dbReference type="Proteomes" id="UP000271889"/>
    </source>
</evidence>
<dbReference type="AlphaFoldDB" id="A0A3P7QA99"/>
<protein>
    <recommendedName>
        <fullName evidence="1">EF-hand domain-containing protein</fullName>
    </recommendedName>
</protein>
<feature type="domain" description="EF-hand" evidence="1">
    <location>
        <begin position="51"/>
        <end position="86"/>
    </location>
</feature>
<dbReference type="GO" id="GO:0005509">
    <property type="term" value="F:calcium ion binding"/>
    <property type="evidence" value="ECO:0007669"/>
    <property type="project" value="InterPro"/>
</dbReference>
<evidence type="ECO:0000259" key="1">
    <source>
        <dbReference type="PROSITE" id="PS50222"/>
    </source>
</evidence>
<dbReference type="EMBL" id="UYRV01114334">
    <property type="protein sequence ID" value="VDN28842.1"/>
    <property type="molecule type" value="Genomic_DNA"/>
</dbReference>
<gene>
    <name evidence="2" type="ORF">CGOC_LOCUS11076</name>
</gene>
<dbReference type="Gene3D" id="1.10.238.10">
    <property type="entry name" value="EF-hand"/>
    <property type="match status" value="1"/>
</dbReference>
<accession>A0A3P7QA99</accession>
<proteinExistence type="predicted"/>
<organism evidence="2 3">
    <name type="scientific">Cylicostephanus goldi</name>
    <name type="common">Nematode worm</name>
    <dbReference type="NCBI Taxonomy" id="71465"/>
    <lineage>
        <taxon>Eukaryota</taxon>
        <taxon>Metazoa</taxon>
        <taxon>Ecdysozoa</taxon>
        <taxon>Nematoda</taxon>
        <taxon>Chromadorea</taxon>
        <taxon>Rhabditida</taxon>
        <taxon>Rhabditina</taxon>
        <taxon>Rhabditomorpha</taxon>
        <taxon>Strongyloidea</taxon>
        <taxon>Strongylidae</taxon>
        <taxon>Cylicostephanus</taxon>
    </lineage>
</organism>
<sequence length="104" mass="12115">MGTVDAVADATQCIEQAHNFFRTLTGMDQIQFSRLSELELSKKLQEFGVKADSEQVREWFKSVDFDKDGYVDFHGWNKILDNNEKLGNMFQVDKMSRELKFGRK</sequence>
<dbReference type="OrthoDB" id="5464at2759"/>
<dbReference type="Proteomes" id="UP000271889">
    <property type="component" value="Unassembled WGS sequence"/>
</dbReference>
<dbReference type="InterPro" id="IPR011992">
    <property type="entry name" value="EF-hand-dom_pair"/>
</dbReference>
<dbReference type="SUPFAM" id="SSF47473">
    <property type="entry name" value="EF-hand"/>
    <property type="match status" value="1"/>
</dbReference>
<keyword evidence="3" id="KW-1185">Reference proteome</keyword>